<dbReference type="PANTHER" id="PTHR12984">
    <property type="entry name" value="SCY1-RELATED S/T PROTEIN KINASE-LIKE"/>
    <property type="match status" value="1"/>
</dbReference>
<name>A0A979FSK1_HYAAZ</name>
<feature type="compositionally biased region" description="Low complexity" evidence="2">
    <location>
        <begin position="905"/>
        <end position="916"/>
    </location>
</feature>
<dbReference type="RefSeq" id="XP_047739597.1">
    <property type="nucleotide sequence ID" value="XM_047883641.1"/>
</dbReference>
<dbReference type="SUPFAM" id="SSF48371">
    <property type="entry name" value="ARM repeat"/>
    <property type="match status" value="1"/>
</dbReference>
<dbReference type="Gene3D" id="1.10.510.10">
    <property type="entry name" value="Transferase(Phosphotransferase) domain 1"/>
    <property type="match status" value="1"/>
</dbReference>
<dbReference type="InterPro" id="IPR016024">
    <property type="entry name" value="ARM-type_fold"/>
</dbReference>
<feature type="compositionally biased region" description="Low complexity" evidence="2">
    <location>
        <begin position="27"/>
        <end position="37"/>
    </location>
</feature>
<dbReference type="InterPro" id="IPR011009">
    <property type="entry name" value="Kinase-like_dom_sf"/>
</dbReference>
<reference evidence="5" key="1">
    <citation type="submission" date="2025-08" db="UniProtKB">
        <authorList>
            <consortium name="RefSeq"/>
        </authorList>
    </citation>
    <scope>IDENTIFICATION</scope>
    <source>
        <tissue evidence="5">Whole organism</tissue>
    </source>
</reference>
<dbReference type="InterPro" id="IPR051177">
    <property type="entry name" value="CIK-Related_Protein"/>
</dbReference>
<evidence type="ECO:0000256" key="2">
    <source>
        <dbReference type="SAM" id="MobiDB-lite"/>
    </source>
</evidence>
<evidence type="ECO:0000313" key="5">
    <source>
        <dbReference type="RefSeq" id="XP_047739597.1"/>
    </source>
</evidence>
<dbReference type="GO" id="GO:0005524">
    <property type="term" value="F:ATP binding"/>
    <property type="evidence" value="ECO:0007669"/>
    <property type="project" value="InterPro"/>
</dbReference>
<feature type="compositionally biased region" description="Polar residues" evidence="2">
    <location>
        <begin position="102"/>
        <end position="115"/>
    </location>
</feature>
<dbReference type="PROSITE" id="PS50011">
    <property type="entry name" value="PROTEIN_KINASE_DOM"/>
    <property type="match status" value="1"/>
</dbReference>
<dbReference type="SMART" id="SM00220">
    <property type="entry name" value="S_TKc"/>
    <property type="match status" value="1"/>
</dbReference>
<dbReference type="Pfam" id="PF00069">
    <property type="entry name" value="Pkinase"/>
    <property type="match status" value="1"/>
</dbReference>
<feature type="compositionally biased region" description="Polar residues" evidence="2">
    <location>
        <begin position="925"/>
        <end position="939"/>
    </location>
</feature>
<evidence type="ECO:0000256" key="1">
    <source>
        <dbReference type="ARBA" id="ARBA00038349"/>
    </source>
</evidence>
<dbReference type="Gene3D" id="1.25.10.10">
    <property type="entry name" value="Leucine-rich Repeat Variant"/>
    <property type="match status" value="1"/>
</dbReference>
<keyword evidence="4" id="KW-1185">Reference proteome</keyword>
<dbReference type="CTD" id="5740442"/>
<dbReference type="AlphaFoldDB" id="A0A979FSK1"/>
<feature type="compositionally biased region" description="Low complexity" evidence="2">
    <location>
        <begin position="125"/>
        <end position="142"/>
    </location>
</feature>
<comment type="similarity">
    <text evidence="1">Belongs to the protein kinase superfamily.</text>
</comment>
<dbReference type="GeneID" id="108673350"/>
<dbReference type="SUPFAM" id="SSF56112">
    <property type="entry name" value="Protein kinase-like (PK-like)"/>
    <property type="match status" value="1"/>
</dbReference>
<feature type="compositionally biased region" description="Low complexity" evidence="2">
    <location>
        <begin position="82"/>
        <end position="101"/>
    </location>
</feature>
<dbReference type="Gene3D" id="3.30.200.20">
    <property type="entry name" value="Phosphorylase Kinase, domain 1"/>
    <property type="match status" value="1"/>
</dbReference>
<dbReference type="PANTHER" id="PTHR12984:SF16">
    <property type="entry name" value="BLACK MATCH, ISOFORM H"/>
    <property type="match status" value="1"/>
</dbReference>
<dbReference type="InterPro" id="IPR000719">
    <property type="entry name" value="Prot_kinase_dom"/>
</dbReference>
<organism evidence="4 5">
    <name type="scientific">Hyalella azteca</name>
    <name type="common">Amphipod</name>
    <dbReference type="NCBI Taxonomy" id="294128"/>
    <lineage>
        <taxon>Eukaryota</taxon>
        <taxon>Metazoa</taxon>
        <taxon>Ecdysozoa</taxon>
        <taxon>Arthropoda</taxon>
        <taxon>Crustacea</taxon>
        <taxon>Multicrustacea</taxon>
        <taxon>Malacostraca</taxon>
        <taxon>Eumalacostraca</taxon>
        <taxon>Peracarida</taxon>
        <taxon>Amphipoda</taxon>
        <taxon>Senticaudata</taxon>
        <taxon>Talitrida</taxon>
        <taxon>Talitroidea</taxon>
        <taxon>Hyalellidae</taxon>
        <taxon>Hyalella</taxon>
    </lineage>
</organism>
<dbReference type="KEGG" id="hazt:108673350"/>
<feature type="region of interest" description="Disordered" evidence="2">
    <location>
        <begin position="1"/>
        <end position="147"/>
    </location>
</feature>
<evidence type="ECO:0000313" key="4">
    <source>
        <dbReference type="Proteomes" id="UP000694843"/>
    </source>
</evidence>
<dbReference type="Proteomes" id="UP000694843">
    <property type="component" value="Unplaced"/>
</dbReference>
<sequence>MFSKFSKGSAGAVSGSPLAGGGGSDPGTGSPVGTSGADAASGSKRAMTPSGGSGPASSSTNVTPTQSFVPSTSTSGVVQRTAANGSTASGSSSSYASGGSSLFSKPNGTTSSTPQAGPISGGMSGMMSSGVMSSMMGSNSSGLPPMDKGPLAQQYEVGKLVASGGPSFVWKIYEAYRKSDAKEVSVFMFDKRSADKLHKPRRRETVTEVLRLGIRHLERYRHPRLLQVVAGPEETADTLCYYTEPIYASLANIICRNEDKDKEKDKDREKEKNNVYKDYNFMEVEIKYGMLQITEALSFLHYTSRVLHRNVTPTSIFITKRGTWKLAALEFAEKLSDGDDKESVTVPCWTSRAPKMAQPDLDYIAPEVQLNARASVHSDMFSLGLCLAAVFNNGKSLIEAQHSISQYTKQLDTISDQINTLLPKIPIGLHEAAVKLVNRDSNKRPTAQLLAHIKFFNDPVVQALQFLDVINMKDPNQKGTFYRTTLIQVLPHTPKKLWFLHIWPSLQQEMRTQEVLAAVLQPVLHIVSKISSDEYQHIVLPHFRGVFNQPKTIQASVTLLENLHIILEKTPPEDIDTDLLPLIYAGLDSNTVQVQVAALTAATHNSQFLGVEEIKMKVLPRAKNIYAQNPNDVHLCLTVFSCLEKILDKLERSSIIDDVLPILYDVKLQDAEVTVKVVNIYRLMLHDKKFGLSINQLANRVLPSLLPLTVYPTLQLEHFSFILGTIYEMLDVIEKQQRNKLKLDSLSSPGDKRMLRHQLSSDNMNLSPFSSSVPGVKIHDPRMSTSAEDFWSRRGSSASVGGPSSPDSHLLRVQSSFIGRRLSDNSLIMPPRIHVNHSSCSSPGDGSLGAFPIRRHSSFGAERRGSTCMNLSPPTVGGLCRSLGAAVANTSRSVPMLLTPGSNASSRRPSTCSISSFGGMDSRRSSATSMGSPSMNAAFNRSRRPSTLMSNTSSSNLLQQFSSGVVSTYQLFSSK</sequence>
<evidence type="ECO:0000259" key="3">
    <source>
        <dbReference type="PROSITE" id="PS50011"/>
    </source>
</evidence>
<feature type="region of interest" description="Disordered" evidence="2">
    <location>
        <begin position="898"/>
        <end position="952"/>
    </location>
</feature>
<feature type="compositionally biased region" description="Low complexity" evidence="2">
    <location>
        <begin position="8"/>
        <end position="17"/>
    </location>
</feature>
<protein>
    <submittedName>
        <fullName evidence="5">SCY1-like protein 2</fullName>
    </submittedName>
</protein>
<dbReference type="GO" id="GO:0004672">
    <property type="term" value="F:protein kinase activity"/>
    <property type="evidence" value="ECO:0007669"/>
    <property type="project" value="InterPro"/>
</dbReference>
<gene>
    <name evidence="5" type="primary">LOC108673350</name>
</gene>
<dbReference type="OMA" id="MPKMTQP"/>
<proteinExistence type="inferred from homology"/>
<feature type="compositionally biased region" description="Polar residues" evidence="2">
    <location>
        <begin position="60"/>
        <end position="78"/>
    </location>
</feature>
<feature type="domain" description="Protein kinase" evidence="3">
    <location>
        <begin position="155"/>
        <end position="456"/>
    </location>
</feature>
<dbReference type="OrthoDB" id="79687at2759"/>
<dbReference type="CDD" id="cd14011">
    <property type="entry name" value="PK_SCY1_like"/>
    <property type="match status" value="1"/>
</dbReference>
<dbReference type="InterPro" id="IPR011989">
    <property type="entry name" value="ARM-like"/>
</dbReference>
<accession>A0A979FSK1</accession>